<dbReference type="InterPro" id="IPR005843">
    <property type="entry name" value="A-D-PHexomutase_C"/>
</dbReference>
<organism evidence="20 21">
    <name type="scientific">Lentibacillus kimchii</name>
    <dbReference type="NCBI Taxonomy" id="1542911"/>
    <lineage>
        <taxon>Bacteria</taxon>
        <taxon>Bacillati</taxon>
        <taxon>Bacillota</taxon>
        <taxon>Bacilli</taxon>
        <taxon>Bacillales</taxon>
        <taxon>Bacillaceae</taxon>
        <taxon>Lentibacillus</taxon>
    </lineage>
</organism>
<dbReference type="Gene3D" id="3.40.120.10">
    <property type="entry name" value="Alpha-D-Glucose-1,6-Bisphosphate, subunit A, domain 3"/>
    <property type="match status" value="3"/>
</dbReference>
<keyword evidence="9 15" id="KW-0479">Metal-binding</keyword>
<comment type="cofactor">
    <cofactor evidence="2">
        <name>Mg(2+)</name>
        <dbReference type="ChEBI" id="CHEBI:18420"/>
    </cofactor>
</comment>
<dbReference type="Pfam" id="PF00408">
    <property type="entry name" value="PGM_PMM_IV"/>
    <property type="match status" value="1"/>
</dbReference>
<keyword evidence="21" id="KW-1185">Reference proteome</keyword>
<evidence type="ECO:0000256" key="6">
    <source>
        <dbReference type="ARBA" id="ARBA00012728"/>
    </source>
</evidence>
<keyword evidence="7" id="KW-0119">Carbohydrate metabolism</keyword>
<dbReference type="SUPFAM" id="SSF55957">
    <property type="entry name" value="Phosphoglucomutase, C-terminal domain"/>
    <property type="match status" value="1"/>
</dbReference>
<evidence type="ECO:0000256" key="10">
    <source>
        <dbReference type="ARBA" id="ARBA00022842"/>
    </source>
</evidence>
<evidence type="ECO:0000256" key="9">
    <source>
        <dbReference type="ARBA" id="ARBA00022723"/>
    </source>
</evidence>
<dbReference type="SUPFAM" id="SSF53738">
    <property type="entry name" value="Phosphoglucomutase, first 3 domains"/>
    <property type="match status" value="3"/>
</dbReference>
<reference evidence="21" key="1">
    <citation type="journal article" date="2019" name="Int. J. Syst. Evol. Microbiol.">
        <title>The Global Catalogue of Microorganisms (GCM) 10K type strain sequencing project: providing services to taxonomists for standard genome sequencing and annotation.</title>
        <authorList>
            <consortium name="The Broad Institute Genomics Platform"/>
            <consortium name="The Broad Institute Genome Sequencing Center for Infectious Disease"/>
            <person name="Wu L."/>
            <person name="Ma J."/>
        </authorList>
    </citation>
    <scope>NUCLEOTIDE SEQUENCE [LARGE SCALE GENOMIC DNA]</scope>
    <source>
        <strain evidence="21">JCM 30234</strain>
    </source>
</reference>
<evidence type="ECO:0000313" key="20">
    <source>
        <dbReference type="EMBL" id="MFC7746391.1"/>
    </source>
</evidence>
<protein>
    <recommendedName>
        <fullName evidence="12">Phosphoglucomutase</fullName>
        <ecNumber evidence="6">5.4.2.2</ecNumber>
    </recommendedName>
    <alternativeName>
        <fullName evidence="14">Alpha-phosphoglucomutase</fullName>
    </alternativeName>
    <alternativeName>
        <fullName evidence="13">Glucose phosphomutase</fullName>
    </alternativeName>
</protein>
<dbReference type="Gene3D" id="3.30.310.50">
    <property type="entry name" value="Alpha-D-phosphohexomutase, C-terminal domain"/>
    <property type="match status" value="1"/>
</dbReference>
<feature type="domain" description="Alpha-D-phosphohexomutase alpha/beta/alpha" evidence="17">
    <location>
        <begin position="44"/>
        <end position="182"/>
    </location>
</feature>
<keyword evidence="8" id="KW-0597">Phosphoprotein</keyword>
<dbReference type="PANTHER" id="PTHR45745:SF1">
    <property type="entry name" value="PHOSPHOGLUCOMUTASE 2B-RELATED"/>
    <property type="match status" value="1"/>
</dbReference>
<evidence type="ECO:0000256" key="12">
    <source>
        <dbReference type="ARBA" id="ARBA00039995"/>
    </source>
</evidence>
<evidence type="ECO:0000256" key="7">
    <source>
        <dbReference type="ARBA" id="ARBA00022526"/>
    </source>
</evidence>
<dbReference type="CDD" id="cd05799">
    <property type="entry name" value="PGM2"/>
    <property type="match status" value="1"/>
</dbReference>
<dbReference type="Proteomes" id="UP001596620">
    <property type="component" value="Unassembled WGS sequence"/>
</dbReference>
<feature type="domain" description="Alpha-D-phosphohexomutase alpha/beta/alpha" evidence="18">
    <location>
        <begin position="211"/>
        <end position="317"/>
    </location>
</feature>
<keyword evidence="10 15" id="KW-0460">Magnesium</keyword>
<dbReference type="InterPro" id="IPR016055">
    <property type="entry name" value="A-D-PHexomutase_a/b/a-I/II/III"/>
</dbReference>
<dbReference type="InterPro" id="IPR005846">
    <property type="entry name" value="A-D-PHexomutase_a/b/a-III"/>
</dbReference>
<dbReference type="PROSITE" id="PS00710">
    <property type="entry name" value="PGM_PMM"/>
    <property type="match status" value="1"/>
</dbReference>
<accession>A0ABW2UUV7</accession>
<dbReference type="InterPro" id="IPR005845">
    <property type="entry name" value="A-D-PHexomutase_a/b/a-II"/>
</dbReference>
<dbReference type="InterPro" id="IPR005844">
    <property type="entry name" value="A-D-PHexomutase_a/b/a-I"/>
</dbReference>
<dbReference type="PANTHER" id="PTHR45745">
    <property type="entry name" value="PHOSPHOMANNOMUTASE 45A"/>
    <property type="match status" value="1"/>
</dbReference>
<dbReference type="Pfam" id="PF02878">
    <property type="entry name" value="PGM_PMM_I"/>
    <property type="match status" value="1"/>
</dbReference>
<dbReference type="EMBL" id="JBHTGR010000005">
    <property type="protein sequence ID" value="MFC7746391.1"/>
    <property type="molecule type" value="Genomic_DNA"/>
</dbReference>
<dbReference type="Pfam" id="PF02879">
    <property type="entry name" value="PGM_PMM_II"/>
    <property type="match status" value="1"/>
</dbReference>
<proteinExistence type="inferred from homology"/>
<evidence type="ECO:0000259" key="19">
    <source>
        <dbReference type="Pfam" id="PF02880"/>
    </source>
</evidence>
<evidence type="ECO:0000313" key="21">
    <source>
        <dbReference type="Proteomes" id="UP001596620"/>
    </source>
</evidence>
<comment type="catalytic activity">
    <reaction evidence="1">
        <text>alpha-D-glucose 1-phosphate = alpha-D-glucose 6-phosphate</text>
        <dbReference type="Rhea" id="RHEA:23536"/>
        <dbReference type="ChEBI" id="CHEBI:58225"/>
        <dbReference type="ChEBI" id="CHEBI:58601"/>
        <dbReference type="EC" id="5.4.2.2"/>
    </reaction>
</comment>
<keyword evidence="11 20" id="KW-0413">Isomerase</keyword>
<evidence type="ECO:0000256" key="14">
    <source>
        <dbReference type="ARBA" id="ARBA00041467"/>
    </source>
</evidence>
<evidence type="ECO:0000256" key="1">
    <source>
        <dbReference type="ARBA" id="ARBA00000443"/>
    </source>
</evidence>
<dbReference type="Pfam" id="PF02880">
    <property type="entry name" value="PGM_PMM_III"/>
    <property type="match status" value="1"/>
</dbReference>
<dbReference type="InterPro" id="IPR016066">
    <property type="entry name" value="A-D-PHexomutase_CS"/>
</dbReference>
<name>A0ABW2UUV7_9BACI</name>
<sequence>MTDWRAAYQRWLDKPDLDQDMKEQLHALAGQEDELEDCFHKYLEFGTGGIRGVLGPGTNRLNLYTIHRTAEGLARWIDDDGDAARDRGVAIAYDGRYRSRDFAFDVAMTLGYHGIRSYVFASLRPTPELSFAVRHLHAAAGVMITASHNPPEYNGLKVYGPDGGQIISETADAIVRKVNAVEDELAVQTVNKETLSDSGLLQMIDEDIDEAYLSQLQTVAENPDVIQKAATDLGIVYTPLHGAGLPLVKDSLQMMGFKHVYTVAEQAEPDPEFSTVASPNPEEHAAFELAIRDGDRYDADILIGTDPDADRMGVAAKNRDGLYQVLTGDEVGALMLHYLLTQKRQKDELPANAAVIKTIVTSELGRAIASAHGIETIDTLTGFKYIAEQIETFHETKSQQFLLGYEESYGYLIHDFVRDKDAVQASMLIAEIAGYYKLQGMTLHEALMALFAAYGYYQEDLASLKMTGQTGSSRIDAIMETFRSHPPETVAGKRVLASEDYQTNLRHDLLKGETARITLPKANVLKYKLDNDAWFCLRPSGTEPKIKFYFGVKETSLETSHDVLQQLKDDVLGMAKDASS</sequence>
<feature type="domain" description="Alpha-D-phosphohexomutase alpha/beta/alpha" evidence="19">
    <location>
        <begin position="328"/>
        <end position="454"/>
    </location>
</feature>
<dbReference type="EC" id="5.4.2.2" evidence="6"/>
<comment type="pathway">
    <text evidence="3">Glycolipid metabolism; diglucosyl-diacylglycerol biosynthesis.</text>
</comment>
<evidence type="ECO:0000259" key="16">
    <source>
        <dbReference type="Pfam" id="PF00408"/>
    </source>
</evidence>
<dbReference type="InterPro" id="IPR036900">
    <property type="entry name" value="A-D-PHexomutase_C_sf"/>
</dbReference>
<evidence type="ECO:0000256" key="15">
    <source>
        <dbReference type="RuleBase" id="RU004326"/>
    </source>
</evidence>
<comment type="pathway">
    <text evidence="4">Lipid metabolism.</text>
</comment>
<evidence type="ECO:0000259" key="17">
    <source>
        <dbReference type="Pfam" id="PF02878"/>
    </source>
</evidence>
<comment type="caution">
    <text evidence="20">The sequence shown here is derived from an EMBL/GenBank/DDBJ whole genome shotgun (WGS) entry which is preliminary data.</text>
</comment>
<dbReference type="InterPro" id="IPR005841">
    <property type="entry name" value="Alpha-D-phosphohexomutase_SF"/>
</dbReference>
<evidence type="ECO:0000256" key="8">
    <source>
        <dbReference type="ARBA" id="ARBA00022553"/>
    </source>
</evidence>
<evidence type="ECO:0000256" key="3">
    <source>
        <dbReference type="ARBA" id="ARBA00005164"/>
    </source>
</evidence>
<evidence type="ECO:0000256" key="2">
    <source>
        <dbReference type="ARBA" id="ARBA00001946"/>
    </source>
</evidence>
<evidence type="ECO:0000256" key="4">
    <source>
        <dbReference type="ARBA" id="ARBA00005189"/>
    </source>
</evidence>
<feature type="domain" description="Alpha-D-phosphohexomutase C-terminal" evidence="16">
    <location>
        <begin position="521"/>
        <end position="555"/>
    </location>
</feature>
<evidence type="ECO:0000256" key="13">
    <source>
        <dbReference type="ARBA" id="ARBA00041398"/>
    </source>
</evidence>
<keyword evidence="7" id="KW-0313">Glucose metabolism</keyword>
<dbReference type="GO" id="GO:0016853">
    <property type="term" value="F:isomerase activity"/>
    <property type="evidence" value="ECO:0007669"/>
    <property type="project" value="UniProtKB-KW"/>
</dbReference>
<evidence type="ECO:0000259" key="18">
    <source>
        <dbReference type="Pfam" id="PF02879"/>
    </source>
</evidence>
<gene>
    <name evidence="20" type="ORF">ACFQU8_03935</name>
</gene>
<comment type="similarity">
    <text evidence="5 15">Belongs to the phosphohexose mutase family.</text>
</comment>
<evidence type="ECO:0000256" key="5">
    <source>
        <dbReference type="ARBA" id="ARBA00010231"/>
    </source>
</evidence>
<dbReference type="PRINTS" id="PR00509">
    <property type="entry name" value="PGMPMM"/>
</dbReference>
<evidence type="ECO:0000256" key="11">
    <source>
        <dbReference type="ARBA" id="ARBA00023235"/>
    </source>
</evidence>
<dbReference type="RefSeq" id="WP_382357875.1">
    <property type="nucleotide sequence ID" value="NZ_JBHTGR010000005.1"/>
</dbReference>